<evidence type="ECO:0000256" key="4">
    <source>
        <dbReference type="SAM" id="SignalP"/>
    </source>
</evidence>
<comment type="subcellular location">
    <subcellularLocation>
        <location evidence="1">Periplasm</location>
    </subcellularLocation>
</comment>
<protein>
    <submittedName>
        <fullName evidence="6">ABC transporter substrate-binding protein</fullName>
    </submittedName>
</protein>
<evidence type="ECO:0000313" key="7">
    <source>
        <dbReference type="Proteomes" id="UP001595976"/>
    </source>
</evidence>
<feature type="chain" id="PRO_5046085491" evidence="4">
    <location>
        <begin position="30"/>
        <end position="528"/>
    </location>
</feature>
<dbReference type="PROSITE" id="PS51257">
    <property type="entry name" value="PROKAR_LIPOPROTEIN"/>
    <property type="match status" value="1"/>
</dbReference>
<evidence type="ECO:0000256" key="1">
    <source>
        <dbReference type="ARBA" id="ARBA00004418"/>
    </source>
</evidence>
<evidence type="ECO:0000313" key="6">
    <source>
        <dbReference type="EMBL" id="MFC5293520.1"/>
    </source>
</evidence>
<reference evidence="7" key="1">
    <citation type="journal article" date="2019" name="Int. J. Syst. Evol. Microbiol.">
        <title>The Global Catalogue of Microorganisms (GCM) 10K type strain sequencing project: providing services to taxonomists for standard genome sequencing and annotation.</title>
        <authorList>
            <consortium name="The Broad Institute Genomics Platform"/>
            <consortium name="The Broad Institute Genome Sequencing Center for Infectious Disease"/>
            <person name="Wu L."/>
            <person name="Ma J."/>
        </authorList>
    </citation>
    <scope>NUCLEOTIDE SEQUENCE [LARGE SCALE GENOMIC DNA]</scope>
    <source>
        <strain evidence="7">CGMCC 1.15643</strain>
    </source>
</reference>
<gene>
    <name evidence="6" type="ORF">ACFPK2_11025</name>
</gene>
<keyword evidence="7" id="KW-1185">Reference proteome</keyword>
<evidence type="ECO:0000256" key="3">
    <source>
        <dbReference type="ARBA" id="ARBA00022729"/>
    </source>
</evidence>
<dbReference type="PIRSF" id="PIRSF002741">
    <property type="entry name" value="MppA"/>
    <property type="match status" value="1"/>
</dbReference>
<dbReference type="InterPro" id="IPR039424">
    <property type="entry name" value="SBP_5"/>
</dbReference>
<dbReference type="InterPro" id="IPR000914">
    <property type="entry name" value="SBP_5_dom"/>
</dbReference>
<dbReference type="Proteomes" id="UP001595976">
    <property type="component" value="Unassembled WGS sequence"/>
</dbReference>
<dbReference type="InterPro" id="IPR030678">
    <property type="entry name" value="Peptide/Ni-bd"/>
</dbReference>
<comment type="similarity">
    <text evidence="2">Belongs to the bacterial solute-binding protein 5 family.</text>
</comment>
<accession>A0ABW0F506</accession>
<dbReference type="EMBL" id="JBHSLI010000004">
    <property type="protein sequence ID" value="MFC5293520.1"/>
    <property type="molecule type" value="Genomic_DNA"/>
</dbReference>
<comment type="caution">
    <text evidence="6">The sequence shown here is derived from an EMBL/GenBank/DDBJ whole genome shotgun (WGS) entry which is preliminary data.</text>
</comment>
<sequence>MVFKRAIRKIASASLLIAGIAAAACPALASDKTLRAVVNADLKIIDPTWSTAYVTIRHSYLVYDNLFALNSKFEPKPQMVDSYTVSPDRMIYSFTLRKGMKWHDGTPVTAADCVASLKRWAQRNAMGQHMTRAMEGYEIVDDLTFRIKLKEKFGLVLEALAGAEAPAFMMPKRIAEQPIDKQITDPIGSGPFIMKRDEWQPGAKAVYVRNPDYIPRNEPADYLAGGKVAKLDRVEWLYIPDNNTTLSALQAGEIDYFEAPPLDFVQLMKSDPNITVLTIDLLGVQMMARPNSLFPPFDNYKARQALLYLTNQAEAMQAVVGDPDYYLKSCVTYFMCGSENETKAGVVGLTVDIEKAKALFKEAGYKGEPIVVMLPTDRPQYQAAENVLIAAMRKAGLNVDVQSQDWATITARRAKKDAPDKGGWNLFVTSQGGPDPASPLANIWFNSQCDKANIGWACDEELTKLVSAWAQESDPAKRRTMVDAIQTRAFVSVPYVNLGQYVQPIAFRSNIKGVLKAGVPVYWNIEKQ</sequence>
<dbReference type="SUPFAM" id="SSF53850">
    <property type="entry name" value="Periplasmic binding protein-like II"/>
    <property type="match status" value="1"/>
</dbReference>
<name>A0ABW0F506_9HYPH</name>
<dbReference type="RefSeq" id="WP_158443945.1">
    <property type="nucleotide sequence ID" value="NZ_JAOAOS010000013.1"/>
</dbReference>
<dbReference type="PANTHER" id="PTHR30290:SF38">
    <property type="entry name" value="D,D-DIPEPTIDE-BINDING PERIPLASMIC PROTEIN DDPA-RELATED"/>
    <property type="match status" value="1"/>
</dbReference>
<dbReference type="Gene3D" id="3.40.190.10">
    <property type="entry name" value="Periplasmic binding protein-like II"/>
    <property type="match status" value="1"/>
</dbReference>
<feature type="domain" description="Solute-binding protein family 5" evidence="5">
    <location>
        <begin position="74"/>
        <end position="446"/>
    </location>
</feature>
<dbReference type="PANTHER" id="PTHR30290">
    <property type="entry name" value="PERIPLASMIC BINDING COMPONENT OF ABC TRANSPORTER"/>
    <property type="match status" value="1"/>
</dbReference>
<keyword evidence="3 4" id="KW-0732">Signal</keyword>
<proteinExistence type="inferred from homology"/>
<dbReference type="Gene3D" id="3.10.105.10">
    <property type="entry name" value="Dipeptide-binding Protein, Domain 3"/>
    <property type="match status" value="1"/>
</dbReference>
<dbReference type="CDD" id="cd08502">
    <property type="entry name" value="PBP2_NikA_DppA_OppA_like_16"/>
    <property type="match status" value="1"/>
</dbReference>
<organism evidence="6 7">
    <name type="scientific">Bosea minatitlanensis</name>
    <dbReference type="NCBI Taxonomy" id="128782"/>
    <lineage>
        <taxon>Bacteria</taxon>
        <taxon>Pseudomonadati</taxon>
        <taxon>Pseudomonadota</taxon>
        <taxon>Alphaproteobacteria</taxon>
        <taxon>Hyphomicrobiales</taxon>
        <taxon>Boseaceae</taxon>
        <taxon>Bosea</taxon>
    </lineage>
</organism>
<evidence type="ECO:0000256" key="2">
    <source>
        <dbReference type="ARBA" id="ARBA00005695"/>
    </source>
</evidence>
<feature type="signal peptide" evidence="4">
    <location>
        <begin position="1"/>
        <end position="29"/>
    </location>
</feature>
<evidence type="ECO:0000259" key="5">
    <source>
        <dbReference type="Pfam" id="PF00496"/>
    </source>
</evidence>
<dbReference type="Pfam" id="PF00496">
    <property type="entry name" value="SBP_bac_5"/>
    <property type="match status" value="1"/>
</dbReference>